<dbReference type="NCBIfam" id="TIGR00254">
    <property type="entry name" value="GGDEF"/>
    <property type="match status" value="1"/>
</dbReference>
<evidence type="ECO:0000313" key="5">
    <source>
        <dbReference type="Proteomes" id="UP000051913"/>
    </source>
</evidence>
<dbReference type="InterPro" id="IPR029787">
    <property type="entry name" value="Nucleotide_cyclase"/>
</dbReference>
<reference evidence="4 5" key="1">
    <citation type="submission" date="2014-03" db="EMBL/GenBank/DDBJ databases">
        <title>Bradyrhizobium valentinum sp. nov., isolated from effective nodules of Lupinus mariae-josephae, a lupine endemic of basic-lime soils in Eastern Spain.</title>
        <authorList>
            <person name="Duran D."/>
            <person name="Rey L."/>
            <person name="Navarro A."/>
            <person name="Busquets A."/>
            <person name="Imperial J."/>
            <person name="Ruiz-Argueso T."/>
        </authorList>
    </citation>
    <scope>NUCLEOTIDE SEQUENCE [LARGE SCALE GENOMIC DNA]</scope>
    <source>
        <strain evidence="4 5">LmjM3</strain>
    </source>
</reference>
<dbReference type="OrthoDB" id="9814202at2"/>
<dbReference type="SMART" id="SM00091">
    <property type="entry name" value="PAS"/>
    <property type="match status" value="2"/>
</dbReference>
<dbReference type="PROSITE" id="PS50883">
    <property type="entry name" value="EAL"/>
    <property type="match status" value="1"/>
</dbReference>
<dbReference type="InterPro" id="IPR052155">
    <property type="entry name" value="Biofilm_reg_signaling"/>
</dbReference>
<gene>
    <name evidence="4" type="ORF">CP49_15995</name>
</gene>
<dbReference type="Pfam" id="PF12860">
    <property type="entry name" value="PAS_7"/>
    <property type="match status" value="2"/>
</dbReference>
<dbReference type="SUPFAM" id="SSF141868">
    <property type="entry name" value="EAL domain-like"/>
    <property type="match status" value="1"/>
</dbReference>
<dbReference type="Gene3D" id="3.30.70.270">
    <property type="match status" value="1"/>
</dbReference>
<dbReference type="AlphaFoldDB" id="A0A0R3KD44"/>
<accession>A0A0R3KD44</accession>
<dbReference type="InterPro" id="IPR000014">
    <property type="entry name" value="PAS"/>
</dbReference>
<evidence type="ECO:0000259" key="1">
    <source>
        <dbReference type="PROSITE" id="PS50112"/>
    </source>
</evidence>
<evidence type="ECO:0000259" key="2">
    <source>
        <dbReference type="PROSITE" id="PS50883"/>
    </source>
</evidence>
<evidence type="ECO:0000313" key="4">
    <source>
        <dbReference type="EMBL" id="KRR13250.1"/>
    </source>
</evidence>
<proteinExistence type="predicted"/>
<dbReference type="FunFam" id="3.20.20.450:FF:000001">
    <property type="entry name" value="Cyclic di-GMP phosphodiesterase yahA"/>
    <property type="match status" value="1"/>
</dbReference>
<dbReference type="PROSITE" id="PS50887">
    <property type="entry name" value="GGDEF"/>
    <property type="match status" value="1"/>
</dbReference>
<feature type="domain" description="GGDEF" evidence="3">
    <location>
        <begin position="311"/>
        <end position="444"/>
    </location>
</feature>
<dbReference type="Gene3D" id="3.20.20.450">
    <property type="entry name" value="EAL domain"/>
    <property type="match status" value="1"/>
</dbReference>
<dbReference type="SMART" id="SM00052">
    <property type="entry name" value="EAL"/>
    <property type="match status" value="1"/>
</dbReference>
<dbReference type="InterPro" id="IPR035965">
    <property type="entry name" value="PAS-like_dom_sf"/>
</dbReference>
<feature type="domain" description="PAS" evidence="1">
    <location>
        <begin position="15"/>
        <end position="67"/>
    </location>
</feature>
<dbReference type="CDD" id="cd01949">
    <property type="entry name" value="GGDEF"/>
    <property type="match status" value="1"/>
</dbReference>
<dbReference type="PANTHER" id="PTHR44757">
    <property type="entry name" value="DIGUANYLATE CYCLASE DGCP"/>
    <property type="match status" value="1"/>
</dbReference>
<feature type="domain" description="EAL" evidence="2">
    <location>
        <begin position="453"/>
        <end position="703"/>
    </location>
</feature>
<dbReference type="Gene3D" id="3.30.450.20">
    <property type="entry name" value="PAS domain"/>
    <property type="match status" value="2"/>
</dbReference>
<dbReference type="RefSeq" id="WP_057848681.1">
    <property type="nucleotide sequence ID" value="NZ_LLXX01000021.1"/>
</dbReference>
<dbReference type="CDD" id="cd01948">
    <property type="entry name" value="EAL"/>
    <property type="match status" value="1"/>
</dbReference>
<dbReference type="SUPFAM" id="SSF55073">
    <property type="entry name" value="Nucleotide cyclase"/>
    <property type="match status" value="1"/>
</dbReference>
<dbReference type="Proteomes" id="UP000051913">
    <property type="component" value="Unassembled WGS sequence"/>
</dbReference>
<dbReference type="InterPro" id="IPR035919">
    <property type="entry name" value="EAL_sf"/>
</dbReference>
<dbReference type="InterPro" id="IPR001633">
    <property type="entry name" value="EAL_dom"/>
</dbReference>
<dbReference type="SUPFAM" id="SSF55785">
    <property type="entry name" value="PYP-like sensor domain (PAS domain)"/>
    <property type="match status" value="2"/>
</dbReference>
<keyword evidence="5" id="KW-1185">Reference proteome</keyword>
<dbReference type="PROSITE" id="PS50112">
    <property type="entry name" value="PAS"/>
    <property type="match status" value="1"/>
</dbReference>
<dbReference type="Pfam" id="PF00563">
    <property type="entry name" value="EAL"/>
    <property type="match status" value="1"/>
</dbReference>
<comment type="caution">
    <text evidence="4">The sequence shown here is derived from an EMBL/GenBank/DDBJ whole genome shotgun (WGS) entry which is preliminary data.</text>
</comment>
<organism evidence="4 5">
    <name type="scientific">Bradyrhizobium valentinum</name>
    <dbReference type="NCBI Taxonomy" id="1518501"/>
    <lineage>
        <taxon>Bacteria</taxon>
        <taxon>Pseudomonadati</taxon>
        <taxon>Pseudomonadota</taxon>
        <taxon>Alphaproteobacteria</taxon>
        <taxon>Hyphomicrobiales</taxon>
        <taxon>Nitrobacteraceae</taxon>
        <taxon>Bradyrhizobium</taxon>
    </lineage>
</organism>
<dbReference type="EMBL" id="LLXX01000021">
    <property type="protein sequence ID" value="KRR13250.1"/>
    <property type="molecule type" value="Genomic_DNA"/>
</dbReference>
<evidence type="ECO:0000259" key="3">
    <source>
        <dbReference type="PROSITE" id="PS50887"/>
    </source>
</evidence>
<dbReference type="InterPro" id="IPR043128">
    <property type="entry name" value="Rev_trsase/Diguanyl_cyclase"/>
</dbReference>
<name>A0A0R3KD44_9BRAD</name>
<dbReference type="SMART" id="SM00267">
    <property type="entry name" value="GGDEF"/>
    <property type="match status" value="1"/>
</dbReference>
<dbReference type="PANTHER" id="PTHR44757:SF2">
    <property type="entry name" value="BIOFILM ARCHITECTURE MAINTENANCE PROTEIN MBAA"/>
    <property type="match status" value="1"/>
</dbReference>
<dbReference type="Pfam" id="PF00990">
    <property type="entry name" value="GGDEF"/>
    <property type="match status" value="1"/>
</dbReference>
<sequence length="715" mass="79723">MTDHGQITAPRSAHLSARLEEAVNHLSLGIVVFDEKREVVFCNGRYREMYGLSPEQVKPETPTLELIRHRLKLGLKLQAEPDDYIRERIGRDIALDTTVQEFTDGRIIAYTVYPMPDGGGMATHEDITEREELNARLKKQYELGKEQKEALRVRNFQFDTAINNMSQGLCFFDSDHRLIVCNDRFVEMYDIAPERVSPGMSLVEIVDLRFEAGSFPAMTRDEYLRWRTNVAVSNEAKDSIVELKNGRTFKIRHRPMPGGGWVATHEDITEQRQSEVKIEYMAHHDALTDLANRVLLNDRLQHALGRVQHGEMVAVHHLDLDQFKAVNDTFGHPCGDKLLRIVAERLRSLVGEADTIARMGGDEFVIVQAMIADPADATSLAQRVIDALSEPYDIDGQQAVIGVSIGISVGPGDGSNPDKLLRNADLALYRAKSDGRGTFRFFEPAMDLQMQTRRIMEQELRRALPRGEFELHYQPVVNLASKEISGFEALIRWNHPTKGMISPATFIPLAEEIGFIVPLGEWVIRQACATAAQWPGDLHVAVNISAMQFRSPGLMQVIISALAASGLAPTRLEIEITETVLLHNKEATLALLHQLRALGIRIAMDDFGTGYSSLTYLQSFPFDKIKIDRSFVKNITENSSSLNIVRAVAALANGMGMTATAEGVETAEQLHSIASEGCTEMQGFLFSRPLPAAEIERQFLSGRGSREVKGRIVAA</sequence>
<dbReference type="STRING" id="1518501.CQ10_07545"/>
<protein>
    <submittedName>
        <fullName evidence="4">Diguanylate cyclase</fullName>
    </submittedName>
</protein>
<dbReference type="InterPro" id="IPR000160">
    <property type="entry name" value="GGDEF_dom"/>
</dbReference>